<dbReference type="GO" id="GO:0030435">
    <property type="term" value="P:sporulation resulting in formation of a cellular spore"/>
    <property type="evidence" value="ECO:0007669"/>
    <property type="project" value="UniProtKB-KW"/>
</dbReference>
<dbReference type="RefSeq" id="WP_263541545.1">
    <property type="nucleotide sequence ID" value="NZ_JAOVZO020000018.1"/>
</dbReference>
<gene>
    <name evidence="3" type="ORF">OD750_015250</name>
</gene>
<dbReference type="InterPro" id="IPR035918">
    <property type="entry name" value="CytB_endotoxin-like_sf"/>
</dbReference>
<proteinExistence type="inferred from homology"/>
<dbReference type="GO" id="GO:0005576">
    <property type="term" value="C:extracellular region"/>
    <property type="evidence" value="ECO:0007669"/>
    <property type="project" value="InterPro"/>
</dbReference>
<keyword evidence="4" id="KW-1185">Reference proteome</keyword>
<dbReference type="Pfam" id="PF01338">
    <property type="entry name" value="Bac_thur_toxin"/>
    <property type="match status" value="1"/>
</dbReference>
<protein>
    <submittedName>
        <fullName evidence="3">Uncharacterized protein</fullName>
    </submittedName>
</protein>
<dbReference type="InterPro" id="IPR001615">
    <property type="entry name" value="Endotoxin_CytB"/>
</dbReference>
<dbReference type="SUPFAM" id="SSF55676">
    <property type="entry name" value="CytB endotoxin-like"/>
    <property type="match status" value="1"/>
</dbReference>
<reference evidence="3" key="1">
    <citation type="submission" date="2023-02" db="EMBL/GenBank/DDBJ databases">
        <title>Tahibacter soli sp. nov. isolated from soil.</title>
        <authorList>
            <person name="Baek J.H."/>
            <person name="Lee J.K."/>
            <person name="Choi D.G."/>
            <person name="Jeon C.O."/>
        </authorList>
    </citation>
    <scope>NUCLEOTIDE SEQUENCE</scope>
    <source>
        <strain evidence="3">BL</strain>
    </source>
</reference>
<comment type="caution">
    <text evidence="3">The sequence shown here is derived from an EMBL/GenBank/DDBJ whole genome shotgun (WGS) entry which is preliminary data.</text>
</comment>
<evidence type="ECO:0000256" key="1">
    <source>
        <dbReference type="ARBA" id="ARBA00009676"/>
    </source>
</evidence>
<dbReference type="AlphaFoldDB" id="A0A9X3YK63"/>
<dbReference type="Gene3D" id="3.40.198.10">
    <property type="entry name" value="Delta-endotoxin CytB-like"/>
    <property type="match status" value="1"/>
</dbReference>
<comment type="similarity">
    <text evidence="1">Belongs to the cyt1/cyt2 endotoxin family.</text>
</comment>
<dbReference type="Proteomes" id="UP001139971">
    <property type="component" value="Unassembled WGS sequence"/>
</dbReference>
<evidence type="ECO:0000256" key="2">
    <source>
        <dbReference type="ARBA" id="ARBA00022969"/>
    </source>
</evidence>
<name>A0A9X3YK63_9GAMM</name>
<keyword evidence="2" id="KW-0749">Sporulation</keyword>
<dbReference type="EMBL" id="JAOVZO020000018">
    <property type="protein sequence ID" value="MDC8013899.1"/>
    <property type="molecule type" value="Genomic_DNA"/>
</dbReference>
<evidence type="ECO:0000313" key="3">
    <source>
        <dbReference type="EMBL" id="MDC8013899.1"/>
    </source>
</evidence>
<evidence type="ECO:0000313" key="4">
    <source>
        <dbReference type="Proteomes" id="UP001139971"/>
    </source>
</evidence>
<accession>A0A9X3YK63</accession>
<sequence>MFVATAAKLSPGVAEAPIAFAETYVLTDPAAARQAMQLTEFFQRAVVATPANRIAFDLGRAIELVAASFDMALARKIDQTFAFDGEPLYATIDAVLRIVRSTIDVPLHHRDIDQLRTAVAGAFVGLAAQQGDAWLHFAPAPAGRCVWNYNVSIVVQSEETGDFAYAVPFGLTIESRLARSAVLALKTDDVVDLVVRVQSIKAIQFLRGAEREAVRVPGLRAPAPRARSGSLGLIHESSFL</sequence>
<organism evidence="3 4">
    <name type="scientific">Tahibacter soli</name>
    <dbReference type="NCBI Taxonomy" id="2983605"/>
    <lineage>
        <taxon>Bacteria</taxon>
        <taxon>Pseudomonadati</taxon>
        <taxon>Pseudomonadota</taxon>
        <taxon>Gammaproteobacteria</taxon>
        <taxon>Lysobacterales</taxon>
        <taxon>Rhodanobacteraceae</taxon>
        <taxon>Tahibacter</taxon>
    </lineage>
</organism>